<accession>A0ABY9WNG5</accession>
<protein>
    <submittedName>
        <fullName evidence="3">Amidohydrolase family protein</fullName>
    </submittedName>
</protein>
<dbReference type="Proteomes" id="UP001611383">
    <property type="component" value="Chromosome"/>
</dbReference>
<dbReference type="SUPFAM" id="SSF51556">
    <property type="entry name" value="Metallo-dependent hydrolases"/>
    <property type="match status" value="1"/>
</dbReference>
<name>A0ABY9WNG5_9BACT</name>
<dbReference type="EMBL" id="CP043494">
    <property type="protein sequence ID" value="WNG44367.1"/>
    <property type="molecule type" value="Genomic_DNA"/>
</dbReference>
<reference evidence="3 4" key="1">
    <citation type="submission" date="2019-08" db="EMBL/GenBank/DDBJ databases">
        <title>Archangium and Cystobacter genomes.</title>
        <authorList>
            <person name="Chen I.-C.K."/>
            <person name="Wielgoss S."/>
        </authorList>
    </citation>
    <scope>NUCLEOTIDE SEQUENCE [LARGE SCALE GENOMIC DNA]</scope>
    <source>
        <strain evidence="3 4">Cbm 6</strain>
    </source>
</reference>
<dbReference type="Pfam" id="PF01979">
    <property type="entry name" value="Amidohydro_1"/>
    <property type="match status" value="1"/>
</dbReference>
<dbReference type="InterPro" id="IPR057744">
    <property type="entry name" value="OTAase-like"/>
</dbReference>
<dbReference type="CDD" id="cd01299">
    <property type="entry name" value="Met_dep_hydrolase_A"/>
    <property type="match status" value="1"/>
</dbReference>
<keyword evidence="1" id="KW-0732">Signal</keyword>
<feature type="domain" description="Amidohydrolase-related" evidence="2">
    <location>
        <begin position="76"/>
        <end position="425"/>
    </location>
</feature>
<sequence length="438" mass="45795">MRPALLLATFLALPALAAEPPAPKALVLKAAHLFDARSGRLVSPGQLVVVEGRIASVGPGAAMPPGAEVLELGEATLLPGFMDAHTHLTGEPGEDWRQDVLDSFQRTIPEQTLDALPYARATLWAGFTTVRNLGASDFIDVGLRNGIRRGKAVGPRILTATAGLGSTGGHCDEGNSFRKGVLADETGRGVADGPEALRAKVRENLKYGADLIKVCATGGVLSLNADVGSPQLTQAELDAIVDEAHAHQRKVAAHAHGAEGARRAIRAGVDSIEHGSFLDDAALALMKQKGTYYVPTALALQGVQERLDKGLLAPETALKARTASTAHKTAIRKAISTGVRIAFGTDAGVFSHGRNAEEFALLVAAGLSPADALRSATSVNAELLGVQDSLGTLETGKIADVVAVPGNPLQDIRLTQRVFFVMKDGVVFRNDRGRVSLP</sequence>
<dbReference type="SUPFAM" id="SSF51338">
    <property type="entry name" value="Composite domain of metallo-dependent hydrolases"/>
    <property type="match status" value="1"/>
</dbReference>
<proteinExistence type="predicted"/>
<dbReference type="RefSeq" id="WP_395817020.1">
    <property type="nucleotide sequence ID" value="NZ_CP043494.1"/>
</dbReference>
<dbReference type="InterPro" id="IPR006680">
    <property type="entry name" value="Amidohydro-rel"/>
</dbReference>
<evidence type="ECO:0000259" key="2">
    <source>
        <dbReference type="Pfam" id="PF01979"/>
    </source>
</evidence>
<dbReference type="InterPro" id="IPR011059">
    <property type="entry name" value="Metal-dep_hydrolase_composite"/>
</dbReference>
<organism evidence="3 4">
    <name type="scientific">Archangium minus</name>
    <dbReference type="NCBI Taxonomy" id="83450"/>
    <lineage>
        <taxon>Bacteria</taxon>
        <taxon>Pseudomonadati</taxon>
        <taxon>Myxococcota</taxon>
        <taxon>Myxococcia</taxon>
        <taxon>Myxococcales</taxon>
        <taxon>Cystobacterineae</taxon>
        <taxon>Archangiaceae</taxon>
        <taxon>Archangium</taxon>
    </lineage>
</organism>
<dbReference type="PANTHER" id="PTHR43135">
    <property type="entry name" value="ALPHA-D-RIBOSE 1-METHYLPHOSPHONATE 5-TRIPHOSPHATE DIPHOSPHATASE"/>
    <property type="match status" value="1"/>
</dbReference>
<evidence type="ECO:0000313" key="3">
    <source>
        <dbReference type="EMBL" id="WNG44367.1"/>
    </source>
</evidence>
<keyword evidence="4" id="KW-1185">Reference proteome</keyword>
<feature type="signal peptide" evidence="1">
    <location>
        <begin position="1"/>
        <end position="17"/>
    </location>
</feature>
<gene>
    <name evidence="3" type="ORF">F0U60_09780</name>
</gene>
<dbReference type="PANTHER" id="PTHR43135:SF3">
    <property type="entry name" value="ALPHA-D-RIBOSE 1-METHYLPHOSPHONATE 5-TRIPHOSPHATE DIPHOSPHATASE"/>
    <property type="match status" value="1"/>
</dbReference>
<dbReference type="InterPro" id="IPR051781">
    <property type="entry name" value="Metallo-dep_Hydrolase"/>
</dbReference>
<dbReference type="Gene3D" id="2.30.40.10">
    <property type="entry name" value="Urease, subunit C, domain 1"/>
    <property type="match status" value="1"/>
</dbReference>
<dbReference type="Gene3D" id="3.20.20.140">
    <property type="entry name" value="Metal-dependent hydrolases"/>
    <property type="match status" value="1"/>
</dbReference>
<evidence type="ECO:0000256" key="1">
    <source>
        <dbReference type="SAM" id="SignalP"/>
    </source>
</evidence>
<feature type="chain" id="PRO_5047116951" evidence="1">
    <location>
        <begin position="18"/>
        <end position="438"/>
    </location>
</feature>
<dbReference type="InterPro" id="IPR032466">
    <property type="entry name" value="Metal_Hydrolase"/>
</dbReference>
<evidence type="ECO:0000313" key="4">
    <source>
        <dbReference type="Proteomes" id="UP001611383"/>
    </source>
</evidence>